<feature type="transmembrane region" description="Helical" evidence="1">
    <location>
        <begin position="182"/>
        <end position="200"/>
    </location>
</feature>
<comment type="caution">
    <text evidence="3">The sequence shown here is derived from an EMBL/GenBank/DDBJ whole genome shotgun (WGS) entry which is preliminary data.</text>
</comment>
<evidence type="ECO:0000313" key="3">
    <source>
        <dbReference type="EMBL" id="MDY0872032.1"/>
    </source>
</evidence>
<sequence>MTDIDILLQGQRLRTDPIPRSQRLAFCFVLAMLAMLPAQLYRLGQTEALPWLLADYAGRIAAIAVILILPAGRWCLRQRDDLKVGTLEAVLWIVGIALLFRLAPIDSYLFAAFPQLPLGNYPAPRGVLYAFDITLGLALVALHEELVFRKLGAQVFAALGWGTWRTVLVTSLLFGLYHWWRAPAGMIAAGLYGVVAMMCYRRTGSLWPVGFAHYLVDYFAFA</sequence>
<feature type="transmembrane region" description="Helical" evidence="1">
    <location>
        <begin position="84"/>
        <end position="103"/>
    </location>
</feature>
<feature type="transmembrane region" description="Helical" evidence="1">
    <location>
        <begin position="56"/>
        <end position="72"/>
    </location>
</feature>
<dbReference type="InterPro" id="IPR003675">
    <property type="entry name" value="Rce1/LyrA-like_dom"/>
</dbReference>
<feature type="transmembrane region" description="Helical" evidence="1">
    <location>
        <begin position="24"/>
        <end position="44"/>
    </location>
</feature>
<dbReference type="Pfam" id="PF02517">
    <property type="entry name" value="Rce1-like"/>
    <property type="match status" value="1"/>
</dbReference>
<dbReference type="Proteomes" id="UP001271769">
    <property type="component" value="Unassembled WGS sequence"/>
</dbReference>
<proteinExistence type="predicted"/>
<dbReference type="EMBL" id="JAXCLX010000001">
    <property type="protein sequence ID" value="MDY0872032.1"/>
    <property type="molecule type" value="Genomic_DNA"/>
</dbReference>
<reference evidence="3 4" key="1">
    <citation type="journal article" date="2013" name="Antonie Van Leeuwenhoek">
        <title>Dongia rigui sp. nov., isolated from freshwater of a large wetland in Korea.</title>
        <authorList>
            <person name="Baik K.S."/>
            <person name="Hwang Y.M."/>
            <person name="Choi J.S."/>
            <person name="Kwon J."/>
            <person name="Seong C.N."/>
        </authorList>
    </citation>
    <scope>NUCLEOTIDE SEQUENCE [LARGE SCALE GENOMIC DNA]</scope>
    <source>
        <strain evidence="3 4">04SU4-P</strain>
    </source>
</reference>
<name>A0ABU5DYE4_9PROT</name>
<accession>A0ABU5DYE4</accession>
<keyword evidence="1" id="KW-0472">Membrane</keyword>
<keyword evidence="1" id="KW-0812">Transmembrane</keyword>
<evidence type="ECO:0000256" key="1">
    <source>
        <dbReference type="SAM" id="Phobius"/>
    </source>
</evidence>
<dbReference type="RefSeq" id="WP_320500451.1">
    <property type="nucleotide sequence ID" value="NZ_JAXCLX010000001.1"/>
</dbReference>
<feature type="transmembrane region" description="Helical" evidence="1">
    <location>
        <begin position="123"/>
        <end position="143"/>
    </location>
</feature>
<feature type="transmembrane region" description="Helical" evidence="1">
    <location>
        <begin position="155"/>
        <end position="176"/>
    </location>
</feature>
<organism evidence="3 4">
    <name type="scientific">Dongia rigui</name>
    <dbReference type="NCBI Taxonomy" id="940149"/>
    <lineage>
        <taxon>Bacteria</taxon>
        <taxon>Pseudomonadati</taxon>
        <taxon>Pseudomonadota</taxon>
        <taxon>Alphaproteobacteria</taxon>
        <taxon>Rhodospirillales</taxon>
        <taxon>Dongiaceae</taxon>
        <taxon>Dongia</taxon>
    </lineage>
</organism>
<keyword evidence="1" id="KW-1133">Transmembrane helix</keyword>
<gene>
    <name evidence="3" type="ORF">SMD31_08860</name>
</gene>
<feature type="domain" description="CAAX prenyl protease 2/Lysostaphin resistance protein A-like" evidence="2">
    <location>
        <begin position="130"/>
        <end position="218"/>
    </location>
</feature>
<evidence type="ECO:0000259" key="2">
    <source>
        <dbReference type="Pfam" id="PF02517"/>
    </source>
</evidence>
<keyword evidence="4" id="KW-1185">Reference proteome</keyword>
<protein>
    <submittedName>
        <fullName evidence="3">Type II CAAX endopeptidase family protein</fullName>
    </submittedName>
</protein>
<evidence type="ECO:0000313" key="4">
    <source>
        <dbReference type="Proteomes" id="UP001271769"/>
    </source>
</evidence>